<dbReference type="Proteomes" id="UP001501102">
    <property type="component" value="Unassembled WGS sequence"/>
</dbReference>
<reference evidence="1 2" key="1">
    <citation type="journal article" date="2019" name="Int. J. Syst. Evol. Microbiol.">
        <title>The Global Catalogue of Microorganisms (GCM) 10K type strain sequencing project: providing services to taxonomists for standard genome sequencing and annotation.</title>
        <authorList>
            <consortium name="The Broad Institute Genomics Platform"/>
            <consortium name="The Broad Institute Genome Sequencing Center for Infectious Disease"/>
            <person name="Wu L."/>
            <person name="Ma J."/>
        </authorList>
    </citation>
    <scope>NUCLEOTIDE SEQUENCE [LARGE SCALE GENOMIC DNA]</scope>
    <source>
        <strain evidence="1 2">JCM 4087</strain>
    </source>
</reference>
<sequence>MRRSAPSVEAVLAPILRVLDDPPGAALSAFVRGAPLDVDGSAFAVEDARRLERRTAGLLRGLTP</sequence>
<name>A0ABN3X2E2_STRTU</name>
<dbReference type="RefSeq" id="WP_344963967.1">
    <property type="nucleotide sequence ID" value="NZ_BAAAXZ010000120.1"/>
</dbReference>
<accession>A0ABN3X2E2</accession>
<comment type="caution">
    <text evidence="1">The sequence shown here is derived from an EMBL/GenBank/DDBJ whole genome shotgun (WGS) entry which is preliminary data.</text>
</comment>
<protein>
    <submittedName>
        <fullName evidence="1">Uncharacterized protein</fullName>
    </submittedName>
</protein>
<evidence type="ECO:0000313" key="2">
    <source>
        <dbReference type="Proteomes" id="UP001501102"/>
    </source>
</evidence>
<gene>
    <name evidence="1" type="ORF">GCM10020221_31740</name>
</gene>
<keyword evidence="2" id="KW-1185">Reference proteome</keyword>
<evidence type="ECO:0000313" key="1">
    <source>
        <dbReference type="EMBL" id="GAA2933638.1"/>
    </source>
</evidence>
<organism evidence="1 2">
    <name type="scientific">Streptomyces thioluteus</name>
    <dbReference type="NCBI Taxonomy" id="66431"/>
    <lineage>
        <taxon>Bacteria</taxon>
        <taxon>Bacillati</taxon>
        <taxon>Actinomycetota</taxon>
        <taxon>Actinomycetes</taxon>
        <taxon>Kitasatosporales</taxon>
        <taxon>Streptomycetaceae</taxon>
        <taxon>Streptomyces</taxon>
    </lineage>
</organism>
<dbReference type="EMBL" id="BAAAXZ010000120">
    <property type="protein sequence ID" value="GAA2933638.1"/>
    <property type="molecule type" value="Genomic_DNA"/>
</dbReference>
<proteinExistence type="predicted"/>